<dbReference type="OrthoDB" id="423462at2759"/>
<dbReference type="GO" id="GO:0003723">
    <property type="term" value="F:RNA binding"/>
    <property type="evidence" value="ECO:0007669"/>
    <property type="project" value="UniProtKB-UniRule"/>
</dbReference>
<keyword evidence="1 6" id="KW-0479">Metal-binding</keyword>
<evidence type="ECO:0000313" key="10">
    <source>
        <dbReference type="EMBL" id="PWN35494.1"/>
    </source>
</evidence>
<dbReference type="GeneID" id="37023508"/>
<dbReference type="PRINTS" id="PR01848">
    <property type="entry name" value="U2AUXFACTOR"/>
</dbReference>
<evidence type="ECO:0000256" key="1">
    <source>
        <dbReference type="ARBA" id="ARBA00022723"/>
    </source>
</evidence>
<feature type="region of interest" description="Disordered" evidence="7">
    <location>
        <begin position="59"/>
        <end position="78"/>
    </location>
</feature>
<dbReference type="FunFam" id="3.30.70.330:FF:000066">
    <property type="entry name" value="Splicing factor u2af 23 kDa subunit"/>
    <property type="match status" value="1"/>
</dbReference>
<keyword evidence="4 6" id="KW-0862">Zinc</keyword>
<evidence type="ECO:0000256" key="4">
    <source>
        <dbReference type="ARBA" id="ARBA00022833"/>
    </source>
</evidence>
<accession>A0A316VDU5</accession>
<dbReference type="Gene3D" id="3.30.70.330">
    <property type="match status" value="1"/>
</dbReference>
<evidence type="ECO:0000256" key="7">
    <source>
        <dbReference type="SAM" id="MobiDB-lite"/>
    </source>
</evidence>
<feature type="domain" description="C3H1-type" evidence="9">
    <location>
        <begin position="159"/>
        <end position="186"/>
    </location>
</feature>
<keyword evidence="3 6" id="KW-0863">Zinc-finger</keyword>
<organism evidence="10 11">
    <name type="scientific">Meira miltonrushii</name>
    <dbReference type="NCBI Taxonomy" id="1280837"/>
    <lineage>
        <taxon>Eukaryota</taxon>
        <taxon>Fungi</taxon>
        <taxon>Dikarya</taxon>
        <taxon>Basidiomycota</taxon>
        <taxon>Ustilaginomycotina</taxon>
        <taxon>Exobasidiomycetes</taxon>
        <taxon>Exobasidiales</taxon>
        <taxon>Brachybasidiaceae</taxon>
        <taxon>Meira</taxon>
    </lineage>
</organism>
<dbReference type="InterPro" id="IPR003954">
    <property type="entry name" value="RRM_euk-type"/>
</dbReference>
<evidence type="ECO:0000256" key="6">
    <source>
        <dbReference type="PROSITE-ProRule" id="PRU00723"/>
    </source>
</evidence>
<dbReference type="PROSITE" id="PS50102">
    <property type="entry name" value="RRM"/>
    <property type="match status" value="1"/>
</dbReference>
<name>A0A316VDU5_9BASI</name>
<feature type="domain" description="RRM" evidence="8">
    <location>
        <begin position="44"/>
        <end position="157"/>
    </location>
</feature>
<dbReference type="InterPro" id="IPR000504">
    <property type="entry name" value="RRM_dom"/>
</dbReference>
<gene>
    <name evidence="10" type="ORF">FA14DRAFT_189458</name>
</gene>
<dbReference type="SMART" id="SM00361">
    <property type="entry name" value="RRM_1"/>
    <property type="match status" value="1"/>
</dbReference>
<evidence type="ECO:0000259" key="8">
    <source>
        <dbReference type="PROSITE" id="PS50102"/>
    </source>
</evidence>
<protein>
    <submittedName>
        <fullName evidence="10">RNA-binding domain-containing protein</fullName>
    </submittedName>
</protein>
<dbReference type="InterPro" id="IPR000571">
    <property type="entry name" value="Znf_CCCH"/>
</dbReference>
<feature type="zinc finger region" description="C3H1-type" evidence="6">
    <location>
        <begin position="159"/>
        <end position="186"/>
    </location>
</feature>
<dbReference type="AlphaFoldDB" id="A0A316VDU5"/>
<dbReference type="PANTHER" id="PTHR12620">
    <property type="entry name" value="U2 SNRNP AUXILIARY FACTOR, SMALL SUBUNIT"/>
    <property type="match status" value="1"/>
</dbReference>
<proteinExistence type="predicted"/>
<evidence type="ECO:0000256" key="3">
    <source>
        <dbReference type="ARBA" id="ARBA00022771"/>
    </source>
</evidence>
<feature type="zinc finger region" description="C3H1-type" evidence="6">
    <location>
        <begin position="12"/>
        <end position="40"/>
    </location>
</feature>
<dbReference type="SUPFAM" id="SSF54928">
    <property type="entry name" value="RNA-binding domain, RBD"/>
    <property type="match status" value="1"/>
</dbReference>
<feature type="compositionally biased region" description="Basic and acidic residues" evidence="7">
    <location>
        <begin position="202"/>
        <end position="221"/>
    </location>
</feature>
<dbReference type="Pfam" id="PF00642">
    <property type="entry name" value="zf-CCCH"/>
    <property type="match status" value="2"/>
</dbReference>
<dbReference type="InParanoid" id="A0A316VDU5"/>
<dbReference type="PROSITE" id="PS50103">
    <property type="entry name" value="ZF_C3H1"/>
    <property type="match status" value="2"/>
</dbReference>
<dbReference type="InterPro" id="IPR035979">
    <property type="entry name" value="RBD_domain_sf"/>
</dbReference>
<dbReference type="EMBL" id="KZ819603">
    <property type="protein sequence ID" value="PWN35494.1"/>
    <property type="molecule type" value="Genomic_DNA"/>
</dbReference>
<keyword evidence="11" id="KW-1185">Reference proteome</keyword>
<dbReference type="GO" id="GO:0000398">
    <property type="term" value="P:mRNA splicing, via spliceosome"/>
    <property type="evidence" value="ECO:0007669"/>
    <property type="project" value="InterPro"/>
</dbReference>
<dbReference type="RefSeq" id="XP_025355796.1">
    <property type="nucleotide sequence ID" value="XM_025501727.1"/>
</dbReference>
<dbReference type="GO" id="GO:0089701">
    <property type="term" value="C:U2AF complex"/>
    <property type="evidence" value="ECO:0007669"/>
    <property type="project" value="InterPro"/>
</dbReference>
<evidence type="ECO:0000313" key="11">
    <source>
        <dbReference type="Proteomes" id="UP000245771"/>
    </source>
</evidence>
<feature type="domain" description="C3H1-type" evidence="9">
    <location>
        <begin position="12"/>
        <end position="40"/>
    </location>
</feature>
<dbReference type="InterPro" id="IPR009145">
    <property type="entry name" value="U2AF_small"/>
</dbReference>
<keyword evidence="5" id="KW-0694">RNA-binding</keyword>
<keyword evidence="2" id="KW-0677">Repeat</keyword>
<evidence type="ECO:0000259" key="9">
    <source>
        <dbReference type="PROSITE" id="PS50103"/>
    </source>
</evidence>
<dbReference type="GO" id="GO:0008270">
    <property type="term" value="F:zinc ion binding"/>
    <property type="evidence" value="ECO:0007669"/>
    <property type="project" value="UniProtKB-KW"/>
</dbReference>
<dbReference type="STRING" id="1280837.A0A316VDU5"/>
<dbReference type="SMART" id="SM00356">
    <property type="entry name" value="ZnF_C3H1"/>
    <property type="match status" value="2"/>
</dbReference>
<dbReference type="InterPro" id="IPR012677">
    <property type="entry name" value="Nucleotide-bd_a/b_plait_sf"/>
</dbReference>
<dbReference type="FunCoup" id="A0A316VDU5">
    <property type="interactions" value="461"/>
</dbReference>
<dbReference type="Proteomes" id="UP000245771">
    <property type="component" value="Unassembled WGS sequence"/>
</dbReference>
<sequence length="260" mass="29614">MASYLASIYGTEQDKVNCAFYFKIGACRHGDRCSRKHIKPQYSQTILVSNVWQNPKYANVNDVNPAGPSTSSPGPQEADVKEAEVQRQFDEFYEDFFVELAQFGSLVEMHVCDNISEHLIGNVYARYEREEDAQRAVDALNDRWYNKRPLFAELSPVTDFREACCRQHETNDCTRGGICNFMHVRTANRRLLRDLQHEQAVEQRMKKEAERNQARGWKEEIGSGGGGGGGDWRKGASGGDWRSGQNGEEDRRRSISPVPR</sequence>
<reference evidence="10 11" key="1">
    <citation type="journal article" date="2018" name="Mol. Biol. Evol.">
        <title>Broad Genomic Sampling Reveals a Smut Pathogenic Ancestry of the Fungal Clade Ustilaginomycotina.</title>
        <authorList>
            <person name="Kijpornyongpan T."/>
            <person name="Mondo S.J."/>
            <person name="Barry K."/>
            <person name="Sandor L."/>
            <person name="Lee J."/>
            <person name="Lipzen A."/>
            <person name="Pangilinan J."/>
            <person name="LaButti K."/>
            <person name="Hainaut M."/>
            <person name="Henrissat B."/>
            <person name="Grigoriev I.V."/>
            <person name="Spatafora J.W."/>
            <person name="Aime M.C."/>
        </authorList>
    </citation>
    <scope>NUCLEOTIDE SEQUENCE [LARGE SCALE GENOMIC DNA]</scope>
    <source>
        <strain evidence="10 11">MCA 3882</strain>
    </source>
</reference>
<evidence type="ECO:0000256" key="5">
    <source>
        <dbReference type="PROSITE-ProRule" id="PRU00176"/>
    </source>
</evidence>
<feature type="region of interest" description="Disordered" evidence="7">
    <location>
        <begin position="202"/>
        <end position="260"/>
    </location>
</feature>
<evidence type="ECO:0000256" key="2">
    <source>
        <dbReference type="ARBA" id="ARBA00022737"/>
    </source>
</evidence>